<reference evidence="1 2" key="1">
    <citation type="journal article" date="2018" name="PLoS Genet.">
        <title>Population sequencing reveals clonal diversity and ancestral inbreeding in the grapevine cultivar Chardonnay.</title>
        <authorList>
            <person name="Roach M.J."/>
            <person name="Johnson D.L."/>
            <person name="Bohlmann J."/>
            <person name="van Vuuren H.J."/>
            <person name="Jones S.J."/>
            <person name="Pretorius I.S."/>
            <person name="Schmidt S.A."/>
            <person name="Borneman A.R."/>
        </authorList>
    </citation>
    <scope>NUCLEOTIDE SEQUENCE [LARGE SCALE GENOMIC DNA]</scope>
    <source>
        <strain evidence="2">cv. Chardonnay</strain>
        <tissue evidence="1">Leaf</tissue>
    </source>
</reference>
<dbReference type="Gene3D" id="3.40.395.10">
    <property type="entry name" value="Adenoviral Proteinase, Chain A"/>
    <property type="match status" value="1"/>
</dbReference>
<gene>
    <name evidence="1" type="ORF">CK203_117733</name>
</gene>
<proteinExistence type="predicted"/>
<sequence>MIAHMFISMVQLHYIIKFKIPSVHVSHDSALLSAWSDKLIKQRLVAEISEFGSFWTWRGSHLVYMHADMGFDDSSPPRTHVEAENRPTSSHEILEQYYAAERAIKAYQKGIQQQLGIMHGYAADDFPVLEQHAHYVRDDMACHGTEDAPDTPIRHSTLIANIHYCFNEEVVVYDHFPLHSMIVAPFDRSGRRRRVRRMAPNLLSPFIAQPQTRQSAIKMDLNKQLQLYLMGTLTRDVSYQNVNEVYLPMLVKNHWTLYVYDLQNKRIQLLDSRPGRKRSCMSGIQQNLTKVVLWLVAYKKEMVDIDFKMLRFVMPDVPC</sequence>
<comment type="caution">
    <text evidence="1">The sequence shown here is derived from an EMBL/GenBank/DDBJ whole genome shotgun (WGS) entry which is preliminary data.</text>
</comment>
<dbReference type="Proteomes" id="UP000288805">
    <property type="component" value="Unassembled WGS sequence"/>
</dbReference>
<protein>
    <recommendedName>
        <fullName evidence="3">Ubiquitin-like protease family profile domain-containing protein</fullName>
    </recommendedName>
</protein>
<organism evidence="1 2">
    <name type="scientific">Vitis vinifera</name>
    <name type="common">Grape</name>
    <dbReference type="NCBI Taxonomy" id="29760"/>
    <lineage>
        <taxon>Eukaryota</taxon>
        <taxon>Viridiplantae</taxon>
        <taxon>Streptophyta</taxon>
        <taxon>Embryophyta</taxon>
        <taxon>Tracheophyta</taxon>
        <taxon>Spermatophyta</taxon>
        <taxon>Magnoliopsida</taxon>
        <taxon>eudicotyledons</taxon>
        <taxon>Gunneridae</taxon>
        <taxon>Pentapetalae</taxon>
        <taxon>rosids</taxon>
        <taxon>Vitales</taxon>
        <taxon>Vitaceae</taxon>
        <taxon>Viteae</taxon>
        <taxon>Vitis</taxon>
    </lineage>
</organism>
<name>A0A438D1L6_VITVI</name>
<dbReference type="AlphaFoldDB" id="A0A438D1L6"/>
<accession>A0A438D1L6</accession>
<evidence type="ECO:0008006" key="3">
    <source>
        <dbReference type="Google" id="ProtNLM"/>
    </source>
</evidence>
<evidence type="ECO:0000313" key="2">
    <source>
        <dbReference type="Proteomes" id="UP000288805"/>
    </source>
</evidence>
<evidence type="ECO:0000313" key="1">
    <source>
        <dbReference type="EMBL" id="RVW29353.1"/>
    </source>
</evidence>
<dbReference type="SUPFAM" id="SSF54001">
    <property type="entry name" value="Cysteine proteinases"/>
    <property type="match status" value="1"/>
</dbReference>
<dbReference type="InterPro" id="IPR038765">
    <property type="entry name" value="Papain-like_cys_pep_sf"/>
</dbReference>
<dbReference type="EMBL" id="QGNW01001846">
    <property type="protein sequence ID" value="RVW29353.1"/>
    <property type="molecule type" value="Genomic_DNA"/>
</dbReference>